<accession>A0ABP1A646</accession>
<proteinExistence type="predicted"/>
<dbReference type="InterPro" id="IPR019734">
    <property type="entry name" value="TPR_rpt"/>
</dbReference>
<sequence length="414" mass="44897">MPPHSSTSFEAMPDAEMDAGTTLWPSETKCKPSSFLSCLLAADIGSTPPPLIKYSTQDFLRQDIDGKIGQAHHDKACSLDNNIVVVFQNGRMMNYGVEELRPGLEEEQEQSHDDDHGISSAVARVTVLEYCIRAVKYYEGEEAHHDDGESSSLNLVISLHVLAALHCQLGQYEDAVSILERSLTIPDVNQGEQHALAIFAGHMQLGDALNLAGKQGPAMEFVDAKKMCGHALLIHTNHCDSGSLEEAQYHKLLGTIHTAEGDHGKALDTLVYANSIFVKHAKEVDVATTNSSIGDCLLALGRDGEALLCYEKVLMDFKNLKGDNHSLVALAFVNLAEFHLRTNKPGEAKSYCEAALHIYGKQGAGHTPGDVAHGLADTAAILEELNKRLPFSSGNRLSTSLTNHQVTSYSCPLE</sequence>
<dbReference type="PANTHER" id="PTHR46284">
    <property type="entry name" value="PROTEIN KINESIN LIGHT CHAIN-RELATED 3"/>
    <property type="match status" value="1"/>
</dbReference>
<organism evidence="1 2">
    <name type="scientific">Sphagnum jensenii</name>
    <dbReference type="NCBI Taxonomy" id="128206"/>
    <lineage>
        <taxon>Eukaryota</taxon>
        <taxon>Viridiplantae</taxon>
        <taxon>Streptophyta</taxon>
        <taxon>Embryophyta</taxon>
        <taxon>Bryophyta</taxon>
        <taxon>Sphagnophytina</taxon>
        <taxon>Sphagnopsida</taxon>
        <taxon>Sphagnales</taxon>
        <taxon>Sphagnaceae</taxon>
        <taxon>Sphagnum</taxon>
    </lineage>
</organism>
<dbReference type="Proteomes" id="UP001497522">
    <property type="component" value="Chromosome 1"/>
</dbReference>
<evidence type="ECO:0000313" key="2">
    <source>
        <dbReference type="Proteomes" id="UP001497522"/>
    </source>
</evidence>
<keyword evidence="2" id="KW-1185">Reference proteome</keyword>
<dbReference type="SUPFAM" id="SSF48452">
    <property type="entry name" value="TPR-like"/>
    <property type="match status" value="2"/>
</dbReference>
<dbReference type="EMBL" id="OZ023702">
    <property type="protein sequence ID" value="CAK9857992.1"/>
    <property type="molecule type" value="Genomic_DNA"/>
</dbReference>
<dbReference type="PANTHER" id="PTHR46284:SF5">
    <property type="entry name" value="PROTEIN KINESIN LIGHT CHAIN-RELATED 3"/>
    <property type="match status" value="1"/>
</dbReference>
<evidence type="ECO:0000313" key="1">
    <source>
        <dbReference type="EMBL" id="CAK9857992.1"/>
    </source>
</evidence>
<dbReference type="Pfam" id="PF13424">
    <property type="entry name" value="TPR_12"/>
    <property type="match status" value="1"/>
</dbReference>
<dbReference type="InterPro" id="IPR011990">
    <property type="entry name" value="TPR-like_helical_dom_sf"/>
</dbReference>
<protein>
    <submittedName>
        <fullName evidence="1">Uncharacterized protein</fullName>
    </submittedName>
</protein>
<dbReference type="Pfam" id="PF13374">
    <property type="entry name" value="TPR_10"/>
    <property type="match status" value="1"/>
</dbReference>
<reference evidence="1 2" key="1">
    <citation type="submission" date="2024-03" db="EMBL/GenBank/DDBJ databases">
        <authorList>
            <consortium name="ELIXIR-Norway"/>
            <consortium name="Elixir Norway"/>
        </authorList>
    </citation>
    <scope>NUCLEOTIDE SEQUENCE [LARGE SCALE GENOMIC DNA]</scope>
</reference>
<name>A0ABP1A646_9BRYO</name>
<dbReference type="SMART" id="SM00028">
    <property type="entry name" value="TPR"/>
    <property type="match status" value="4"/>
</dbReference>
<dbReference type="Gene3D" id="1.25.40.10">
    <property type="entry name" value="Tetratricopeptide repeat domain"/>
    <property type="match status" value="2"/>
</dbReference>
<gene>
    <name evidence="1" type="ORF">CSSPJE1EN2_LOCUS987</name>
</gene>